<protein>
    <submittedName>
        <fullName evidence="1">Uncharacterized protein</fullName>
    </submittedName>
</protein>
<name>A0ABD2CL52_VESMC</name>
<keyword evidence="2" id="KW-1185">Reference proteome</keyword>
<accession>A0ABD2CL52</accession>
<reference evidence="1 2" key="1">
    <citation type="journal article" date="2024" name="Ann. Entomol. Soc. Am.">
        <title>Genomic analyses of the southern and eastern yellowjacket wasps (Hymenoptera: Vespidae) reveal evolutionary signatures of social life.</title>
        <authorList>
            <person name="Catto M.A."/>
            <person name="Caine P.B."/>
            <person name="Orr S.E."/>
            <person name="Hunt B.G."/>
            <person name="Goodisman M.A.D."/>
        </authorList>
    </citation>
    <scope>NUCLEOTIDE SEQUENCE [LARGE SCALE GENOMIC DNA]</scope>
    <source>
        <strain evidence="1">232</strain>
        <tissue evidence="1">Head and thorax</tissue>
    </source>
</reference>
<evidence type="ECO:0000313" key="2">
    <source>
        <dbReference type="Proteomes" id="UP001607303"/>
    </source>
</evidence>
<proteinExistence type="predicted"/>
<comment type="caution">
    <text evidence="1">The sequence shown here is derived from an EMBL/GenBank/DDBJ whole genome shotgun (WGS) entry which is preliminary data.</text>
</comment>
<organism evidence="1 2">
    <name type="scientific">Vespula maculifrons</name>
    <name type="common">Eastern yellow jacket</name>
    <name type="synonym">Wasp</name>
    <dbReference type="NCBI Taxonomy" id="7453"/>
    <lineage>
        <taxon>Eukaryota</taxon>
        <taxon>Metazoa</taxon>
        <taxon>Ecdysozoa</taxon>
        <taxon>Arthropoda</taxon>
        <taxon>Hexapoda</taxon>
        <taxon>Insecta</taxon>
        <taxon>Pterygota</taxon>
        <taxon>Neoptera</taxon>
        <taxon>Endopterygota</taxon>
        <taxon>Hymenoptera</taxon>
        <taxon>Apocrita</taxon>
        <taxon>Aculeata</taxon>
        <taxon>Vespoidea</taxon>
        <taxon>Vespidae</taxon>
        <taxon>Vespinae</taxon>
        <taxon>Vespula</taxon>
    </lineage>
</organism>
<dbReference type="AlphaFoldDB" id="A0ABD2CL52"/>
<dbReference type="EMBL" id="JAYRBN010000043">
    <property type="protein sequence ID" value="KAL2745465.1"/>
    <property type="molecule type" value="Genomic_DNA"/>
</dbReference>
<dbReference type="Proteomes" id="UP001607303">
    <property type="component" value="Unassembled WGS sequence"/>
</dbReference>
<evidence type="ECO:0000313" key="1">
    <source>
        <dbReference type="EMBL" id="KAL2745465.1"/>
    </source>
</evidence>
<sequence>MRVEEATSSFKRPRSGSPRKKLLNKIFFPLFPLNRHNSAPIGSIRTKKYGRRGRDEPFPMTAVWFS</sequence>
<gene>
    <name evidence="1" type="ORF">V1477_006320</name>
</gene>